<dbReference type="Proteomes" id="UP001597294">
    <property type="component" value="Unassembled WGS sequence"/>
</dbReference>
<accession>A0ABW5BGZ3</accession>
<evidence type="ECO:0000313" key="4">
    <source>
        <dbReference type="Proteomes" id="UP001597294"/>
    </source>
</evidence>
<dbReference type="GO" id="GO:0008168">
    <property type="term" value="F:methyltransferase activity"/>
    <property type="evidence" value="ECO:0007669"/>
    <property type="project" value="UniProtKB-KW"/>
</dbReference>
<dbReference type="InterPro" id="IPR029063">
    <property type="entry name" value="SAM-dependent_MTases_sf"/>
</dbReference>
<dbReference type="SUPFAM" id="SSF53335">
    <property type="entry name" value="S-adenosyl-L-methionine-dependent methyltransferases"/>
    <property type="match status" value="1"/>
</dbReference>
<evidence type="ECO:0000313" key="3">
    <source>
        <dbReference type="EMBL" id="MFD2204359.1"/>
    </source>
</evidence>
<sequence length="220" mass="24134">MLKPISNPKAFIKENTRPSGTPLLGDQIQLYLAVEDLPFWQHGEKELETLGLDIPFWAFAWAGGQALAQYILNHPHVVKGKRVLDFACGCGLQAIAAKLAGAKDVLAVDIDPFAITATKLNAELNNVRINTCVENLVGEPNAGWDLILAGDVCYEGPMAEEITQWLKDLSHQGTTVLMGDPGRTYLPKMGLKRIIAYSVLTSSSLEDTDVRNAVVWKFCR</sequence>
<name>A0ABW5BGZ3_9PROT</name>
<dbReference type="InterPro" id="IPR050078">
    <property type="entry name" value="Ribosomal_L11_MeTrfase_PrmA"/>
</dbReference>
<dbReference type="GO" id="GO:0032259">
    <property type="term" value="P:methylation"/>
    <property type="evidence" value="ECO:0007669"/>
    <property type="project" value="UniProtKB-KW"/>
</dbReference>
<gene>
    <name evidence="3" type="ORF">ACFSKO_01985</name>
</gene>
<dbReference type="CDD" id="cd02440">
    <property type="entry name" value="AdoMet_MTases"/>
    <property type="match status" value="1"/>
</dbReference>
<evidence type="ECO:0000256" key="1">
    <source>
        <dbReference type="ARBA" id="ARBA00022603"/>
    </source>
</evidence>
<dbReference type="RefSeq" id="WP_380247862.1">
    <property type="nucleotide sequence ID" value="NZ_JBHUII010000001.1"/>
</dbReference>
<reference evidence="4" key="1">
    <citation type="journal article" date="2019" name="Int. J. Syst. Evol. Microbiol.">
        <title>The Global Catalogue of Microorganisms (GCM) 10K type strain sequencing project: providing services to taxonomists for standard genome sequencing and annotation.</title>
        <authorList>
            <consortium name="The Broad Institute Genomics Platform"/>
            <consortium name="The Broad Institute Genome Sequencing Center for Infectious Disease"/>
            <person name="Wu L."/>
            <person name="Ma J."/>
        </authorList>
    </citation>
    <scope>NUCLEOTIDE SEQUENCE [LARGE SCALE GENOMIC DNA]</scope>
    <source>
        <strain evidence="4">CGMCC 4.7192</strain>
    </source>
</reference>
<dbReference type="PANTHER" id="PTHR43648:SF1">
    <property type="entry name" value="ELECTRON TRANSFER FLAVOPROTEIN BETA SUBUNIT LYSINE METHYLTRANSFERASE"/>
    <property type="match status" value="1"/>
</dbReference>
<keyword evidence="2" id="KW-0808">Transferase</keyword>
<dbReference type="PANTHER" id="PTHR43648">
    <property type="entry name" value="ELECTRON TRANSFER FLAVOPROTEIN BETA SUBUNIT LYSINE METHYLTRANSFERASE"/>
    <property type="match status" value="1"/>
</dbReference>
<dbReference type="EMBL" id="JBHUII010000001">
    <property type="protein sequence ID" value="MFD2204359.1"/>
    <property type="molecule type" value="Genomic_DNA"/>
</dbReference>
<evidence type="ECO:0000256" key="2">
    <source>
        <dbReference type="ARBA" id="ARBA00022679"/>
    </source>
</evidence>
<protein>
    <submittedName>
        <fullName evidence="3">Class I SAM-dependent methyltransferase</fullName>
    </submittedName>
</protein>
<organism evidence="3 4">
    <name type="scientific">Kiloniella antarctica</name>
    <dbReference type="NCBI Taxonomy" id="1550907"/>
    <lineage>
        <taxon>Bacteria</taxon>
        <taxon>Pseudomonadati</taxon>
        <taxon>Pseudomonadota</taxon>
        <taxon>Alphaproteobacteria</taxon>
        <taxon>Rhodospirillales</taxon>
        <taxon>Kiloniellaceae</taxon>
        <taxon>Kiloniella</taxon>
    </lineage>
</organism>
<keyword evidence="4" id="KW-1185">Reference proteome</keyword>
<proteinExistence type="predicted"/>
<dbReference type="Pfam" id="PF06325">
    <property type="entry name" value="PrmA"/>
    <property type="match status" value="1"/>
</dbReference>
<keyword evidence="1 3" id="KW-0489">Methyltransferase</keyword>
<dbReference type="Gene3D" id="3.40.50.150">
    <property type="entry name" value="Vaccinia Virus protein VP39"/>
    <property type="match status" value="1"/>
</dbReference>
<comment type="caution">
    <text evidence="3">The sequence shown here is derived from an EMBL/GenBank/DDBJ whole genome shotgun (WGS) entry which is preliminary data.</text>
</comment>